<dbReference type="Proteomes" id="UP001596267">
    <property type="component" value="Unassembled WGS sequence"/>
</dbReference>
<protein>
    <submittedName>
        <fullName evidence="3">Protein rep</fullName>
    </submittedName>
</protein>
<keyword evidence="4" id="KW-1185">Reference proteome</keyword>
<gene>
    <name evidence="3" type="ORF">ACFP7A_12950</name>
</gene>
<evidence type="ECO:0000256" key="1">
    <source>
        <dbReference type="ARBA" id="ARBA00008909"/>
    </source>
</evidence>
<dbReference type="Pfam" id="PF01446">
    <property type="entry name" value="Rep_1"/>
    <property type="match status" value="1"/>
</dbReference>
<proteinExistence type="inferred from homology"/>
<organism evidence="3 4">
    <name type="scientific">Sporolactobacillus kofuensis</name>
    <dbReference type="NCBI Taxonomy" id="269672"/>
    <lineage>
        <taxon>Bacteria</taxon>
        <taxon>Bacillati</taxon>
        <taxon>Bacillota</taxon>
        <taxon>Bacilli</taxon>
        <taxon>Bacillales</taxon>
        <taxon>Sporolactobacillaceae</taxon>
        <taxon>Sporolactobacillus</taxon>
    </lineage>
</organism>
<comment type="similarity">
    <text evidence="1">Belongs to the Gram-positive plasmids replication protein type 1 family.</text>
</comment>
<keyword evidence="2" id="KW-0235">DNA replication</keyword>
<evidence type="ECO:0000313" key="3">
    <source>
        <dbReference type="EMBL" id="MFC6387508.1"/>
    </source>
</evidence>
<dbReference type="EMBL" id="JBHSTQ010000016">
    <property type="protein sequence ID" value="MFC6387508.1"/>
    <property type="molecule type" value="Genomic_DNA"/>
</dbReference>
<dbReference type="RefSeq" id="WP_253077256.1">
    <property type="nucleotide sequence ID" value="NZ_JAMXWN010000018.1"/>
</dbReference>
<evidence type="ECO:0000256" key="2">
    <source>
        <dbReference type="ARBA" id="ARBA00022705"/>
    </source>
</evidence>
<accession>A0ABW1WH01</accession>
<reference evidence="4" key="1">
    <citation type="journal article" date="2019" name="Int. J. Syst. Evol. Microbiol.">
        <title>The Global Catalogue of Microorganisms (GCM) 10K type strain sequencing project: providing services to taxonomists for standard genome sequencing and annotation.</title>
        <authorList>
            <consortium name="The Broad Institute Genomics Platform"/>
            <consortium name="The Broad Institute Genome Sequencing Center for Infectious Disease"/>
            <person name="Wu L."/>
            <person name="Ma J."/>
        </authorList>
    </citation>
    <scope>NUCLEOTIDE SEQUENCE [LARGE SCALE GENOMIC DNA]</scope>
    <source>
        <strain evidence="4">CCUG 42001</strain>
    </source>
</reference>
<comment type="caution">
    <text evidence="3">The sequence shown here is derived from an EMBL/GenBank/DDBJ whole genome shotgun (WGS) entry which is preliminary data.</text>
</comment>
<sequence length="273" mass="31654">MELITTADKKHKKQVYGNTCKNRFCPVCMYRKALKDAMKLSVMMVAIVQEESKEFIFLTLTIPNVAGAELPHALDLINASFKRMKEKKRVSAVVKGFVKKIEVTHNAKTGMFHPHLHVLIAVNRSYFTNRTYISHEEWLDLWRKATRMTGVTEEGTDEITQVNVQKVKNSRAPLEMSKYVSKDLVDIDVDEHVFDYYYGALKGRRLIGYNGVFLEYSKKFDADELDKYKAQDTNVYVLFCTSSWIKGSYTENYSEMSVEQMKQWNSGHKIVRD</sequence>
<name>A0ABW1WH01_9BACL</name>
<evidence type="ECO:0000313" key="4">
    <source>
        <dbReference type="Proteomes" id="UP001596267"/>
    </source>
</evidence>
<dbReference type="InterPro" id="IPR000989">
    <property type="entry name" value="Rep"/>
</dbReference>